<name>A0ABW4R0W9_9BACT</name>
<reference evidence="2" key="1">
    <citation type="journal article" date="2019" name="Int. J. Syst. Evol. Microbiol.">
        <title>The Global Catalogue of Microorganisms (GCM) 10K type strain sequencing project: providing services to taxonomists for standard genome sequencing and annotation.</title>
        <authorList>
            <consortium name="The Broad Institute Genomics Platform"/>
            <consortium name="The Broad Institute Genome Sequencing Center for Infectious Disease"/>
            <person name="Wu L."/>
            <person name="Ma J."/>
        </authorList>
    </citation>
    <scope>NUCLEOTIDE SEQUENCE [LARGE SCALE GENOMIC DNA]</scope>
    <source>
        <strain evidence="2">CGMCC 1.15795</strain>
    </source>
</reference>
<dbReference type="RefSeq" id="WP_382318294.1">
    <property type="nucleotide sequence ID" value="NZ_JBHUFD010000019.1"/>
</dbReference>
<gene>
    <name evidence="1" type="ORF">ACFSDX_23945</name>
</gene>
<sequence>MFDGRRMGGLRFETDLAGLFLNDHRLNDHRARATPTWLSLHELEHASLQLERVDAP</sequence>
<organism evidence="1 2">
    <name type="scientific">Hymenobacter bucti</name>
    <dbReference type="NCBI Taxonomy" id="1844114"/>
    <lineage>
        <taxon>Bacteria</taxon>
        <taxon>Pseudomonadati</taxon>
        <taxon>Bacteroidota</taxon>
        <taxon>Cytophagia</taxon>
        <taxon>Cytophagales</taxon>
        <taxon>Hymenobacteraceae</taxon>
        <taxon>Hymenobacter</taxon>
    </lineage>
</organism>
<comment type="caution">
    <text evidence="1">The sequence shown here is derived from an EMBL/GenBank/DDBJ whole genome shotgun (WGS) entry which is preliminary data.</text>
</comment>
<protein>
    <submittedName>
        <fullName evidence="1">Uncharacterized protein</fullName>
    </submittedName>
</protein>
<keyword evidence="2" id="KW-1185">Reference proteome</keyword>
<evidence type="ECO:0000313" key="1">
    <source>
        <dbReference type="EMBL" id="MFD1875507.1"/>
    </source>
</evidence>
<accession>A0ABW4R0W9</accession>
<evidence type="ECO:0000313" key="2">
    <source>
        <dbReference type="Proteomes" id="UP001597197"/>
    </source>
</evidence>
<dbReference type="EMBL" id="JBHUFD010000019">
    <property type="protein sequence ID" value="MFD1875507.1"/>
    <property type="molecule type" value="Genomic_DNA"/>
</dbReference>
<proteinExistence type="predicted"/>
<dbReference type="Proteomes" id="UP001597197">
    <property type="component" value="Unassembled WGS sequence"/>
</dbReference>